<evidence type="ECO:0000256" key="1">
    <source>
        <dbReference type="ARBA" id="ARBA00005010"/>
    </source>
</evidence>
<dbReference type="InterPro" id="IPR028161">
    <property type="entry name" value="Met8-like"/>
</dbReference>
<dbReference type="InterPro" id="IPR006367">
    <property type="entry name" value="Sirohaem_synthase_N"/>
</dbReference>
<evidence type="ECO:0000256" key="7">
    <source>
        <dbReference type="SAM" id="MobiDB-lite"/>
    </source>
</evidence>
<evidence type="ECO:0000256" key="6">
    <source>
        <dbReference type="ARBA" id="ARBA00047561"/>
    </source>
</evidence>
<proteinExistence type="predicted"/>
<accession>A0A3E2TRD6</accession>
<comment type="pathway">
    <text evidence="1">Porphyrin-containing compound metabolism; siroheme biosynthesis; sirohydrochlorin from precorrin-2: step 1/1.</text>
</comment>
<feature type="compositionally biased region" description="Gly residues" evidence="7">
    <location>
        <begin position="212"/>
        <end position="221"/>
    </location>
</feature>
<feature type="region of interest" description="Disordered" evidence="7">
    <location>
        <begin position="193"/>
        <end position="221"/>
    </location>
</feature>
<dbReference type="SUPFAM" id="SSF51735">
    <property type="entry name" value="NAD(P)-binding Rossmann-fold domains"/>
    <property type="match status" value="1"/>
</dbReference>
<dbReference type="NCBIfam" id="TIGR01470">
    <property type="entry name" value="cysG_Nterm"/>
    <property type="match status" value="1"/>
</dbReference>
<dbReference type="AlphaFoldDB" id="A0A3E2TRD6"/>
<dbReference type="Pfam" id="PF13241">
    <property type="entry name" value="NAD_binding_7"/>
    <property type="match status" value="1"/>
</dbReference>
<sequence>MADFPLFIKMDGRKVMVIGGGSVALRKIRILTDYGADIRIISGEVRDELKMLAEAGRLEWQKENLTEKHLSELDEAFLVICASNDETVNVMAADYCQKRHILVDCAKPGENSDCVFPSVVRRGNVVVGISTSGGVPALTKHLREKIEAVIPEWYGDFEGTLRDKRRQLKQSDLSQAERRQSLRQWIAKEEKIREEGKGQYENRNEEEPSGHGADGNGGGGH</sequence>
<keyword evidence="5" id="KW-0627">Porphyrin biosynthesis</keyword>
<dbReference type="Gene3D" id="1.10.8.610">
    <property type="entry name" value="SirC, precorrin-2 dehydrogenase, C-terminal helical domain-like"/>
    <property type="match status" value="1"/>
</dbReference>
<evidence type="ECO:0000256" key="4">
    <source>
        <dbReference type="ARBA" id="ARBA00023027"/>
    </source>
</evidence>
<gene>
    <name evidence="8" type="ORF">DW070_02985</name>
</gene>
<evidence type="ECO:0000313" key="8">
    <source>
        <dbReference type="EMBL" id="RGB81430.1"/>
    </source>
</evidence>
<dbReference type="PANTHER" id="PTHR35330">
    <property type="entry name" value="SIROHEME BIOSYNTHESIS PROTEIN MET8"/>
    <property type="match status" value="1"/>
</dbReference>
<dbReference type="InterPro" id="IPR042518">
    <property type="entry name" value="SirC_C"/>
</dbReference>
<dbReference type="GO" id="GO:0043115">
    <property type="term" value="F:precorrin-2 dehydrogenase activity"/>
    <property type="evidence" value="ECO:0007669"/>
    <property type="project" value="UniProtKB-EC"/>
</dbReference>
<comment type="catalytic activity">
    <reaction evidence="6">
        <text>precorrin-2 + NAD(+) = sirohydrochlorin + NADH + 2 H(+)</text>
        <dbReference type="Rhea" id="RHEA:15613"/>
        <dbReference type="ChEBI" id="CHEBI:15378"/>
        <dbReference type="ChEBI" id="CHEBI:57540"/>
        <dbReference type="ChEBI" id="CHEBI:57945"/>
        <dbReference type="ChEBI" id="CHEBI:58351"/>
        <dbReference type="ChEBI" id="CHEBI:58827"/>
        <dbReference type="EC" id="1.3.1.76"/>
    </reaction>
</comment>
<dbReference type="Proteomes" id="UP000260773">
    <property type="component" value="Unassembled WGS sequence"/>
</dbReference>
<dbReference type="PANTHER" id="PTHR35330:SF1">
    <property type="entry name" value="SIROHEME BIOSYNTHESIS PROTEIN MET8"/>
    <property type="match status" value="1"/>
</dbReference>
<dbReference type="EMBL" id="QVEP01000005">
    <property type="protein sequence ID" value="RGB81430.1"/>
    <property type="molecule type" value="Genomic_DNA"/>
</dbReference>
<protein>
    <recommendedName>
        <fullName evidence="2">precorrin-2 dehydrogenase</fullName>
        <ecNumber evidence="2">1.3.1.76</ecNumber>
    </recommendedName>
</protein>
<keyword evidence="4" id="KW-0520">NAD</keyword>
<reference evidence="8 9" key="1">
    <citation type="submission" date="2018-08" db="EMBL/GenBank/DDBJ databases">
        <title>A genome reference for cultivated species of the human gut microbiota.</title>
        <authorList>
            <person name="Zou Y."/>
            <person name="Xue W."/>
            <person name="Luo G."/>
        </authorList>
    </citation>
    <scope>NUCLEOTIDE SEQUENCE [LARGE SCALE GENOMIC DNA]</scope>
    <source>
        <strain evidence="8 9">AF45-17</strain>
    </source>
</reference>
<dbReference type="GO" id="GO:0019354">
    <property type="term" value="P:siroheme biosynthetic process"/>
    <property type="evidence" value="ECO:0007669"/>
    <property type="project" value="UniProtKB-UniPathway"/>
</dbReference>
<organism evidence="8 9">
    <name type="scientific">Coprococcus catus</name>
    <dbReference type="NCBI Taxonomy" id="116085"/>
    <lineage>
        <taxon>Bacteria</taxon>
        <taxon>Bacillati</taxon>
        <taxon>Bacillota</taxon>
        <taxon>Clostridia</taxon>
        <taxon>Lachnospirales</taxon>
        <taxon>Lachnospiraceae</taxon>
        <taxon>Coprococcus</taxon>
    </lineage>
</organism>
<evidence type="ECO:0000256" key="5">
    <source>
        <dbReference type="ARBA" id="ARBA00023244"/>
    </source>
</evidence>
<feature type="compositionally biased region" description="Basic and acidic residues" evidence="7">
    <location>
        <begin position="193"/>
        <end position="209"/>
    </location>
</feature>
<dbReference type="InterPro" id="IPR036291">
    <property type="entry name" value="NAD(P)-bd_dom_sf"/>
</dbReference>
<comment type="caution">
    <text evidence="8">The sequence shown here is derived from an EMBL/GenBank/DDBJ whole genome shotgun (WGS) entry which is preliminary data.</text>
</comment>
<dbReference type="SUPFAM" id="SSF75615">
    <property type="entry name" value="Siroheme synthase middle domains-like"/>
    <property type="match status" value="1"/>
</dbReference>
<dbReference type="GO" id="GO:0004325">
    <property type="term" value="F:ferrochelatase activity"/>
    <property type="evidence" value="ECO:0007669"/>
    <property type="project" value="InterPro"/>
</dbReference>
<evidence type="ECO:0000313" key="9">
    <source>
        <dbReference type="Proteomes" id="UP000260773"/>
    </source>
</evidence>
<evidence type="ECO:0000256" key="3">
    <source>
        <dbReference type="ARBA" id="ARBA00023002"/>
    </source>
</evidence>
<evidence type="ECO:0000256" key="2">
    <source>
        <dbReference type="ARBA" id="ARBA00012400"/>
    </source>
</evidence>
<keyword evidence="3" id="KW-0560">Oxidoreductase</keyword>
<dbReference type="UniPathway" id="UPA00262">
    <property type="reaction ID" value="UER00222"/>
</dbReference>
<dbReference type="EC" id="1.3.1.76" evidence="2"/>
<dbReference type="RefSeq" id="WP_117527100.1">
    <property type="nucleotide sequence ID" value="NZ_JAQDKA010000001.1"/>
</dbReference>
<name>A0A3E2TRD6_9FIRM</name>
<dbReference type="Gene3D" id="3.40.50.720">
    <property type="entry name" value="NAD(P)-binding Rossmann-like Domain"/>
    <property type="match status" value="1"/>
</dbReference>